<dbReference type="InterPro" id="IPR008969">
    <property type="entry name" value="CarboxyPept-like_regulatory"/>
</dbReference>
<evidence type="ECO:0008006" key="4">
    <source>
        <dbReference type="Google" id="ProtNLM"/>
    </source>
</evidence>
<keyword evidence="1" id="KW-0812">Transmembrane</keyword>
<gene>
    <name evidence="2" type="ORF">GGR14_003082</name>
</gene>
<comment type="caution">
    <text evidence="2">The sequence shown here is derived from an EMBL/GenBank/DDBJ whole genome shotgun (WGS) entry which is preliminary data.</text>
</comment>
<dbReference type="EMBL" id="JACIES010000009">
    <property type="protein sequence ID" value="MBB4027272.1"/>
    <property type="molecule type" value="Genomic_DNA"/>
</dbReference>
<feature type="transmembrane region" description="Helical" evidence="1">
    <location>
        <begin position="71"/>
        <end position="90"/>
    </location>
</feature>
<accession>A0A7W6MZL0</accession>
<proteinExistence type="predicted"/>
<dbReference type="SUPFAM" id="SSF49464">
    <property type="entry name" value="Carboxypeptidase regulatory domain-like"/>
    <property type="match status" value="1"/>
</dbReference>
<dbReference type="Pfam" id="PF13715">
    <property type="entry name" value="CarbopepD_reg_2"/>
    <property type="match status" value="1"/>
</dbReference>
<evidence type="ECO:0000313" key="2">
    <source>
        <dbReference type="EMBL" id="MBB4027272.1"/>
    </source>
</evidence>
<name>A0A7W6MZL0_9BACT</name>
<dbReference type="OrthoDB" id="1112758at2"/>
<sequence length="422" mass="47396">MKRIDDIKEYLHGNRKGKAANRMEREALSDPFLFEALEGLTSTPGDPLDGLIRLERQLNERSRSSRKQKRTWMYIAASFAILLACGTWWFTRQEKTFDVPVMVVAQLSDSVKTKERAILTLESGNTIDLFDKTDSLTVPPGDKKQLLRSDNRVARKKDSVREMVMEELADQEVSLASVQIEDTSRLVTRKMKVNDNHVSGMITDGKDNPLAGVTVLLSGSTMGVVTDANGHFSLDLPTSEGLLTFSFIGMKSQHILVKAGDELQVKMEEDAEKMNEVVVTGYGVAKKKEVEMSNIKMQEVSVITSRQNVVLDTLVSKDDVLHFNQYMEKALRYPKTDLDSNKMGAVILSFELNRKKVPSRIRIEDGFSKESNKEVIRLLAEGPKWENTPSGKRIQARIHFTIGKNGESHKAILEVLPSGRKP</sequence>
<dbReference type="GeneID" id="93103049"/>
<keyword evidence="1" id="KW-0472">Membrane</keyword>
<dbReference type="AlphaFoldDB" id="A0A7W6MZL0"/>
<keyword evidence="3" id="KW-1185">Reference proteome</keyword>
<dbReference type="RefSeq" id="WP_124315937.1">
    <property type="nucleotide sequence ID" value="NZ_AP028155.1"/>
</dbReference>
<protein>
    <recommendedName>
        <fullName evidence="4">TonB family protein</fullName>
    </recommendedName>
</protein>
<evidence type="ECO:0000313" key="3">
    <source>
        <dbReference type="Proteomes" id="UP000546007"/>
    </source>
</evidence>
<dbReference type="Proteomes" id="UP000546007">
    <property type="component" value="Unassembled WGS sequence"/>
</dbReference>
<organism evidence="2 3">
    <name type="scientific">Butyricimonas faecihominis</name>
    <dbReference type="NCBI Taxonomy" id="1472416"/>
    <lineage>
        <taxon>Bacteria</taxon>
        <taxon>Pseudomonadati</taxon>
        <taxon>Bacteroidota</taxon>
        <taxon>Bacteroidia</taxon>
        <taxon>Bacteroidales</taxon>
        <taxon>Odoribacteraceae</taxon>
        <taxon>Butyricimonas</taxon>
    </lineage>
</organism>
<evidence type="ECO:0000256" key="1">
    <source>
        <dbReference type="SAM" id="Phobius"/>
    </source>
</evidence>
<keyword evidence="1" id="KW-1133">Transmembrane helix</keyword>
<reference evidence="2 3" key="1">
    <citation type="submission" date="2020-08" db="EMBL/GenBank/DDBJ databases">
        <title>Genomic Encyclopedia of Type Strains, Phase IV (KMG-IV): sequencing the most valuable type-strain genomes for metagenomic binning, comparative biology and taxonomic classification.</title>
        <authorList>
            <person name="Goeker M."/>
        </authorList>
    </citation>
    <scope>NUCLEOTIDE SEQUENCE [LARGE SCALE GENOMIC DNA]</scope>
    <source>
        <strain evidence="2 3">DSM 105721</strain>
    </source>
</reference>
<dbReference type="Gene3D" id="2.60.40.1120">
    <property type="entry name" value="Carboxypeptidase-like, regulatory domain"/>
    <property type="match status" value="1"/>
</dbReference>